<dbReference type="Proteomes" id="UP000247781">
    <property type="component" value="Unassembled WGS sequence"/>
</dbReference>
<dbReference type="GO" id="GO:0004016">
    <property type="term" value="F:adenylate cyclase activity"/>
    <property type="evidence" value="ECO:0007669"/>
    <property type="project" value="TreeGrafter"/>
</dbReference>
<dbReference type="InterPro" id="IPR001054">
    <property type="entry name" value="A/G_cyclase"/>
</dbReference>
<dbReference type="Gene3D" id="3.40.50.300">
    <property type="entry name" value="P-loop containing nucleotide triphosphate hydrolases"/>
    <property type="match status" value="1"/>
</dbReference>
<evidence type="ECO:0000256" key="2">
    <source>
        <dbReference type="ARBA" id="ARBA00022840"/>
    </source>
</evidence>
<dbReference type="SUPFAM" id="SSF52540">
    <property type="entry name" value="P-loop containing nucleoside triphosphate hydrolases"/>
    <property type="match status" value="1"/>
</dbReference>
<proteinExistence type="predicted"/>
<dbReference type="SMART" id="SM00382">
    <property type="entry name" value="AAA"/>
    <property type="match status" value="1"/>
</dbReference>
<dbReference type="PANTHER" id="PTHR16305">
    <property type="entry name" value="TESTICULAR SOLUBLE ADENYLYL CYCLASE"/>
    <property type="match status" value="1"/>
</dbReference>
<evidence type="ECO:0000313" key="5">
    <source>
        <dbReference type="Proteomes" id="UP000247781"/>
    </source>
</evidence>
<protein>
    <submittedName>
        <fullName evidence="4">Adenylate/guanylate cyclase</fullName>
    </submittedName>
</protein>
<dbReference type="PANTHER" id="PTHR16305:SF28">
    <property type="entry name" value="GUANYLATE CYCLASE DOMAIN-CONTAINING PROTEIN"/>
    <property type="match status" value="1"/>
</dbReference>
<evidence type="ECO:0000313" key="4">
    <source>
        <dbReference type="EMBL" id="PXW99134.1"/>
    </source>
</evidence>
<dbReference type="Pfam" id="PF00211">
    <property type="entry name" value="Guanylate_cyc"/>
    <property type="match status" value="1"/>
</dbReference>
<dbReference type="SUPFAM" id="SSF55073">
    <property type="entry name" value="Nucleotide cyclase"/>
    <property type="match status" value="1"/>
</dbReference>
<accession>A0A318H5A9</accession>
<keyword evidence="2" id="KW-0067">ATP-binding</keyword>
<sequence length="1042" mass="112355">MELPPDSRFCHKCGAPVRPAPTAAEYKQVTVLFADVVHSMDIAAAVGAERLREIMAELLDRSTAMVMRYDGSLSQFTGDGIMAVFGAPIALEDHAVRACLAALGIQEEAKRVAAEAHDRDGIDLWLRVGLNSGQVIAGEIGSGSFGYTAIGEQVGMAQRMESVAPPGGVMLSASTARLVDGSAALGEAELVQIKGAEEPVRVHRLLGVGEQHRAGRAESNLVGRRREMSAVEGLLERAIDGRGAVVGVVGSPGIGKSRLVREVVAMARQQRVEVFSAFCESHASQVPFHAVARLLRSATGVGGLEAHVARDRVRDRMSDADPEDLLLFDDLLGIGDPDAVLPQIDPDARRRRLSALVDAAMLARETPAVYVIEDAHWIDEVSESMLADFLKVIPQTPSLVLVTYRPEYHGALARVADAHTVALAPLSDSETAALVAHLLGPDQSVDALGQRVAERAAGNPYFAEELVRDLAERGVLRGEPGAYMSATEVSEVSVPATLQATIAARIDRLDPKAKRTLSAAAVIGSRFGLDLFTVLGVEPVVDELVAAQLIDLTRQSEYVFHHPLIHSVAYQAQLKSDRSDLHRRVAAAIEARDPESGDENAALIAEHVEAAGDLHAAYGWHMRAATWATNRDITAARRSWERAQTIADALPADDAGRAAMRIAPQTMLCGTGWRVHANVAGDRFDELRELCGALGDKPSLGIATAGLVVGYAHQDRVREASQLASEAWTLAEAVGDATLTVGLAFPLIYGKIESAEWCDVLRWSQAVIDLADGDPSKGNFLVGSPLALAFASRGMARYFLGRPGWPEDLRHGLPMARRADPASYAGVVSYIYLLGIPFGVLRPDDRALREIEDALRIAERSSDDVVVGFIRGTLGLALLHRQSAAERDRGQKLGAEVSEVFLNRGHNLCDLPIVEVYLARERARDGDCDDAIPLMRAAGDHLFRDGRLLLWGVPATGVLVETLLDRCADGDVAEAEAAIARLAEAPADEGLVAREIWLLRLQALLARAHADDARYREYRDRYRDMAKTLGFEGHIAWAEEMP</sequence>
<reference evidence="4 5" key="2">
    <citation type="submission" date="2018-06" db="EMBL/GenBank/DDBJ databases">
        <title>Sequencing of bacterial isolates from soil warming experiment in Harvard Forest, Massachusetts, USA.</title>
        <authorList>
            <person name="Deangelis K.PhD."/>
        </authorList>
    </citation>
    <scope>NUCLEOTIDE SEQUENCE [LARGE SCALE GENOMIC DNA]</scope>
    <source>
        <strain evidence="4 5">GAS496</strain>
    </source>
</reference>
<dbReference type="InterPro" id="IPR003593">
    <property type="entry name" value="AAA+_ATPase"/>
</dbReference>
<dbReference type="GO" id="GO:0009190">
    <property type="term" value="P:cyclic nucleotide biosynthetic process"/>
    <property type="evidence" value="ECO:0007669"/>
    <property type="project" value="InterPro"/>
</dbReference>
<dbReference type="GO" id="GO:0035556">
    <property type="term" value="P:intracellular signal transduction"/>
    <property type="evidence" value="ECO:0007669"/>
    <property type="project" value="InterPro"/>
</dbReference>
<feature type="domain" description="Guanylate cyclase" evidence="3">
    <location>
        <begin position="30"/>
        <end position="161"/>
    </location>
</feature>
<dbReference type="CDD" id="cd07302">
    <property type="entry name" value="CHD"/>
    <property type="match status" value="1"/>
</dbReference>
<name>A0A318H5A9_9MYCO</name>
<dbReference type="SMART" id="SM00044">
    <property type="entry name" value="CYCc"/>
    <property type="match status" value="1"/>
</dbReference>
<dbReference type="PROSITE" id="PS50125">
    <property type="entry name" value="GUANYLATE_CYCLASE_2"/>
    <property type="match status" value="1"/>
</dbReference>
<comment type="caution">
    <text evidence="4">The sequence shown here is derived from an EMBL/GenBank/DDBJ whole genome shotgun (WGS) entry which is preliminary data.</text>
</comment>
<dbReference type="GO" id="GO:0005737">
    <property type="term" value="C:cytoplasm"/>
    <property type="evidence" value="ECO:0007669"/>
    <property type="project" value="TreeGrafter"/>
</dbReference>
<dbReference type="InterPro" id="IPR041664">
    <property type="entry name" value="AAA_16"/>
</dbReference>
<dbReference type="Gene3D" id="3.30.70.1230">
    <property type="entry name" value="Nucleotide cyclase"/>
    <property type="match status" value="1"/>
</dbReference>
<dbReference type="InterPro" id="IPR029787">
    <property type="entry name" value="Nucleotide_cyclase"/>
</dbReference>
<gene>
    <name evidence="4" type="ORF">C8E89_14221</name>
</gene>
<dbReference type="InterPro" id="IPR027417">
    <property type="entry name" value="P-loop_NTPase"/>
</dbReference>
<evidence type="ECO:0000259" key="3">
    <source>
        <dbReference type="PROSITE" id="PS50125"/>
    </source>
</evidence>
<dbReference type="GO" id="GO:0005524">
    <property type="term" value="F:ATP binding"/>
    <property type="evidence" value="ECO:0007669"/>
    <property type="project" value="UniProtKB-KW"/>
</dbReference>
<reference evidence="5" key="1">
    <citation type="submission" date="2018-05" db="EMBL/GenBank/DDBJ databases">
        <authorList>
            <person name="Deangelis K."/>
            <person name="Huntemann M."/>
            <person name="Clum A."/>
            <person name="Pillay M."/>
            <person name="Palaniappan K."/>
            <person name="Varghese N."/>
            <person name="Mikhailova N."/>
            <person name="Stamatis D."/>
            <person name="Reddy T."/>
            <person name="Daum C."/>
            <person name="Shapiro N."/>
            <person name="Ivanova N."/>
            <person name="Kyrpides N."/>
            <person name="Woyke T."/>
        </authorList>
    </citation>
    <scope>NUCLEOTIDE SEQUENCE [LARGE SCALE GENOMIC DNA]</scope>
    <source>
        <strain evidence="5">GAS496</strain>
    </source>
</reference>
<dbReference type="EMBL" id="QJJU01000042">
    <property type="protein sequence ID" value="PXW99134.1"/>
    <property type="molecule type" value="Genomic_DNA"/>
</dbReference>
<keyword evidence="1" id="KW-0547">Nucleotide-binding</keyword>
<dbReference type="AlphaFoldDB" id="A0A318H5A9"/>
<dbReference type="Pfam" id="PF13191">
    <property type="entry name" value="AAA_16"/>
    <property type="match status" value="1"/>
</dbReference>
<organism evidence="4 5">
    <name type="scientific">Mycolicibacterium moriokaense</name>
    <dbReference type="NCBI Taxonomy" id="39691"/>
    <lineage>
        <taxon>Bacteria</taxon>
        <taxon>Bacillati</taxon>
        <taxon>Actinomycetota</taxon>
        <taxon>Actinomycetes</taxon>
        <taxon>Mycobacteriales</taxon>
        <taxon>Mycobacteriaceae</taxon>
        <taxon>Mycolicibacterium</taxon>
    </lineage>
</organism>
<dbReference type="OrthoDB" id="5476461at2"/>
<keyword evidence="5" id="KW-1185">Reference proteome</keyword>
<evidence type="ECO:0000256" key="1">
    <source>
        <dbReference type="ARBA" id="ARBA00022741"/>
    </source>
</evidence>